<dbReference type="PANTHER" id="PTHR43459:SF1">
    <property type="entry name" value="EG:BACN32G11.4 PROTEIN"/>
    <property type="match status" value="1"/>
</dbReference>
<dbReference type="EMBL" id="PJMY01000002">
    <property type="protein sequence ID" value="PKV99387.1"/>
    <property type="molecule type" value="Genomic_DNA"/>
</dbReference>
<reference evidence="3 6" key="2">
    <citation type="submission" date="2020-08" db="EMBL/GenBank/DDBJ databases">
        <title>Amycolatopsis echigonensis JCM 21831.</title>
        <authorList>
            <person name="Tedsree N."/>
            <person name="Kuncharoen N."/>
            <person name="Likhitwitayawuid K."/>
            <person name="Tanasupawat S."/>
        </authorList>
    </citation>
    <scope>NUCLEOTIDE SEQUENCE [LARGE SCALE GENOMIC DNA]</scope>
    <source>
        <strain evidence="3 6">JCM 21831</strain>
    </source>
</reference>
<dbReference type="GO" id="GO:0003824">
    <property type="term" value="F:catalytic activity"/>
    <property type="evidence" value="ECO:0007669"/>
    <property type="project" value="InterPro"/>
</dbReference>
<protein>
    <submittedName>
        <fullName evidence="3">Enoyl-CoA hydratase family protein</fullName>
    </submittedName>
    <submittedName>
        <fullName evidence="4">Enoyl-CoA hydratase/carnithine racemase</fullName>
    </submittedName>
</protein>
<dbReference type="InterPro" id="IPR029045">
    <property type="entry name" value="ClpP/crotonase-like_dom_sf"/>
</dbReference>
<dbReference type="InterPro" id="IPR014748">
    <property type="entry name" value="Enoyl-CoA_hydra_C"/>
</dbReference>
<comment type="similarity">
    <text evidence="1 2">Belongs to the enoyl-CoA hydratase/isomerase family.</text>
</comment>
<keyword evidence="5" id="KW-1185">Reference proteome</keyword>
<dbReference type="PROSITE" id="PS00166">
    <property type="entry name" value="ENOYL_COA_HYDRATASE"/>
    <property type="match status" value="1"/>
</dbReference>
<evidence type="ECO:0000313" key="5">
    <source>
        <dbReference type="Proteomes" id="UP000233750"/>
    </source>
</evidence>
<evidence type="ECO:0000313" key="6">
    <source>
        <dbReference type="Proteomes" id="UP000550260"/>
    </source>
</evidence>
<dbReference type="RefSeq" id="WP_101433977.1">
    <property type="nucleotide sequence ID" value="NZ_JACJHR010000069.1"/>
</dbReference>
<dbReference type="AlphaFoldDB" id="A0A2N3WZV6"/>
<dbReference type="Gene3D" id="3.90.226.10">
    <property type="entry name" value="2-enoyl-CoA Hydratase, Chain A, domain 1"/>
    <property type="match status" value="1"/>
</dbReference>
<evidence type="ECO:0000313" key="4">
    <source>
        <dbReference type="EMBL" id="PKV99387.1"/>
    </source>
</evidence>
<dbReference type="InterPro" id="IPR001753">
    <property type="entry name" value="Enoyl-CoA_hydra/iso"/>
</dbReference>
<dbReference type="PANTHER" id="PTHR43459">
    <property type="entry name" value="ENOYL-COA HYDRATASE"/>
    <property type="match status" value="1"/>
</dbReference>
<dbReference type="NCBIfam" id="NF006107">
    <property type="entry name" value="PRK08258.1"/>
    <property type="match status" value="1"/>
</dbReference>
<evidence type="ECO:0000256" key="2">
    <source>
        <dbReference type="RuleBase" id="RU003707"/>
    </source>
</evidence>
<evidence type="ECO:0000313" key="3">
    <source>
        <dbReference type="EMBL" id="MBB2504267.1"/>
    </source>
</evidence>
<dbReference type="Proteomes" id="UP000233750">
    <property type="component" value="Unassembled WGS sequence"/>
</dbReference>
<name>A0A2N3WZV6_9PSEU</name>
<sequence length="275" mass="29381">MSPFRASVPLTKSWEHFEFTVDDGVATVTFDRPEKLNALTFDVYADLRDLVAELPHRGDVRVLVLTGKGRGFCSGGDVEEIIGELQKMDTAELLEFTRMTGAVVKAMRETPIPIIAAINGVAAGAGSVLALASDFRLLAESAKFAFLFTKVGLAGADMGSAYLLPRLVGLGRATELLMLGDKLPAARAEAIGLANRVVPDDELAGEAAALARRLADGPALAYSTTKVLLTRELDSDLGSSIELEAITQALLMTAKDHKEFYAAWSAGRSPQWTGR</sequence>
<comment type="caution">
    <text evidence="4">The sequence shown here is derived from an EMBL/GenBank/DDBJ whole genome shotgun (WGS) entry which is preliminary data.</text>
</comment>
<dbReference type="Gene3D" id="1.10.12.10">
    <property type="entry name" value="Lyase 2-enoyl-coa Hydratase, Chain A, domain 2"/>
    <property type="match status" value="1"/>
</dbReference>
<dbReference type="SUPFAM" id="SSF52096">
    <property type="entry name" value="ClpP/crotonase"/>
    <property type="match status" value="1"/>
</dbReference>
<dbReference type="Pfam" id="PF00378">
    <property type="entry name" value="ECH_1"/>
    <property type="match status" value="1"/>
</dbReference>
<gene>
    <name evidence="4" type="ORF">ATK30_0354</name>
    <name evidence="3" type="ORF">H5411_34640</name>
</gene>
<evidence type="ECO:0000256" key="1">
    <source>
        <dbReference type="ARBA" id="ARBA00005254"/>
    </source>
</evidence>
<reference evidence="4 5" key="1">
    <citation type="submission" date="2017-12" db="EMBL/GenBank/DDBJ databases">
        <title>Sequencing the genomes of 1000 Actinobacteria strains.</title>
        <authorList>
            <person name="Klenk H.-P."/>
        </authorList>
    </citation>
    <scope>NUCLEOTIDE SEQUENCE [LARGE SCALE GENOMIC DNA]</scope>
    <source>
        <strain evidence="4 5">DSM 45165</strain>
    </source>
</reference>
<organism evidence="4 5">
    <name type="scientific">Amycolatopsis echigonensis</name>
    <dbReference type="NCBI Taxonomy" id="2576905"/>
    <lineage>
        <taxon>Bacteria</taxon>
        <taxon>Bacillati</taxon>
        <taxon>Actinomycetota</taxon>
        <taxon>Actinomycetes</taxon>
        <taxon>Pseudonocardiales</taxon>
        <taxon>Pseudonocardiaceae</taxon>
        <taxon>Amycolatopsis</taxon>
    </lineage>
</organism>
<dbReference type="EMBL" id="JACJHR010000069">
    <property type="protein sequence ID" value="MBB2504267.1"/>
    <property type="molecule type" value="Genomic_DNA"/>
</dbReference>
<dbReference type="OrthoDB" id="9777711at2"/>
<accession>A0A2N3WZV6</accession>
<accession>A0A8E1W5Y0</accession>
<dbReference type="InterPro" id="IPR018376">
    <property type="entry name" value="Enoyl-CoA_hyd/isom_CS"/>
</dbReference>
<proteinExistence type="inferred from homology"/>
<dbReference type="Proteomes" id="UP000550260">
    <property type="component" value="Unassembled WGS sequence"/>
</dbReference>
<dbReference type="CDD" id="cd06558">
    <property type="entry name" value="crotonase-like"/>
    <property type="match status" value="1"/>
</dbReference>